<dbReference type="GeneID" id="39847626"/>
<feature type="region of interest" description="Disordered" evidence="1">
    <location>
        <begin position="79"/>
        <end position="137"/>
    </location>
</feature>
<feature type="compositionally biased region" description="Acidic residues" evidence="1">
    <location>
        <begin position="28"/>
        <end position="42"/>
    </location>
</feature>
<keyword evidence="2" id="KW-1133">Transmembrane helix</keyword>
<dbReference type="EMBL" id="CP031310">
    <property type="protein sequence ID" value="QCC51031.1"/>
    <property type="molecule type" value="Genomic_DNA"/>
</dbReference>
<sequence length="167" mass="17371">MDDSPADRTPGLESDDETESAAPPSDESVADDSLEAEFEQADETPPLRTRLRKLLLGVSLGAVALALLAALLRRVLGDSEDDAETAADDDPETTASEGAALEQDDLGAVPEQDTPDAEPDMETSDADEEVESVSDLLTADAEGAAAMVGLGFNLLVRALVDDDEADA</sequence>
<name>A0A4D6HBX5_9EURY</name>
<keyword evidence="2" id="KW-0812">Transmembrane</keyword>
<keyword evidence="4" id="KW-1185">Reference proteome</keyword>
<dbReference type="AlphaFoldDB" id="A0A4D6HBX5"/>
<organism evidence="3 4">
    <name type="scientific">Halapricum salinum</name>
    <dbReference type="NCBI Taxonomy" id="1457250"/>
    <lineage>
        <taxon>Archaea</taxon>
        <taxon>Methanobacteriati</taxon>
        <taxon>Methanobacteriota</taxon>
        <taxon>Stenosarchaea group</taxon>
        <taxon>Halobacteria</taxon>
        <taxon>Halobacteriales</taxon>
        <taxon>Haloarculaceae</taxon>
        <taxon>Halapricum</taxon>
    </lineage>
</organism>
<gene>
    <name evidence="3" type="ORF">DV733_07135</name>
</gene>
<dbReference type="RefSeq" id="WP_049995417.1">
    <property type="nucleotide sequence ID" value="NZ_CP031310.1"/>
</dbReference>
<dbReference type="KEGG" id="hsn:DV733_07135"/>
<feature type="region of interest" description="Disordered" evidence="1">
    <location>
        <begin position="1"/>
        <end position="48"/>
    </location>
</feature>
<feature type="compositionally biased region" description="Acidic residues" evidence="1">
    <location>
        <begin position="113"/>
        <end position="132"/>
    </location>
</feature>
<feature type="transmembrane region" description="Helical" evidence="2">
    <location>
        <begin position="54"/>
        <end position="72"/>
    </location>
</feature>
<protein>
    <submittedName>
        <fullName evidence="3">Uncharacterized protein</fullName>
    </submittedName>
</protein>
<evidence type="ECO:0000313" key="3">
    <source>
        <dbReference type="EMBL" id="QCC51031.1"/>
    </source>
</evidence>
<dbReference type="STRING" id="1457250.GCA_000755225_00055"/>
<dbReference type="Proteomes" id="UP000296706">
    <property type="component" value="Chromosome"/>
</dbReference>
<evidence type="ECO:0000313" key="4">
    <source>
        <dbReference type="Proteomes" id="UP000296706"/>
    </source>
</evidence>
<feature type="compositionally biased region" description="Acidic residues" evidence="1">
    <location>
        <begin position="79"/>
        <end position="92"/>
    </location>
</feature>
<accession>A0A4D6HBX5</accession>
<keyword evidence="2" id="KW-0472">Membrane</keyword>
<reference evidence="3 4" key="1">
    <citation type="journal article" date="2019" name="Nat. Commun.">
        <title>A new type of DNA phosphorothioation-based antiviral system in archaea.</title>
        <authorList>
            <person name="Xiong L."/>
            <person name="Liu S."/>
            <person name="Chen S."/>
            <person name="Xiao Y."/>
            <person name="Zhu B."/>
            <person name="Gao Y."/>
            <person name="Zhang Y."/>
            <person name="Chen B."/>
            <person name="Luo J."/>
            <person name="Deng Z."/>
            <person name="Chen X."/>
            <person name="Wang L."/>
            <person name="Chen S."/>
        </authorList>
    </citation>
    <scope>NUCLEOTIDE SEQUENCE [LARGE SCALE GENOMIC DNA]</scope>
    <source>
        <strain evidence="3 4">CBA1105</strain>
    </source>
</reference>
<evidence type="ECO:0000256" key="1">
    <source>
        <dbReference type="SAM" id="MobiDB-lite"/>
    </source>
</evidence>
<evidence type="ECO:0000256" key="2">
    <source>
        <dbReference type="SAM" id="Phobius"/>
    </source>
</evidence>
<proteinExistence type="predicted"/>